<evidence type="ECO:0000313" key="2">
    <source>
        <dbReference type="Proteomes" id="UP000028073"/>
    </source>
</evidence>
<protein>
    <recommendedName>
        <fullName evidence="3">VanZ-like domain-containing protein</fullName>
    </recommendedName>
</protein>
<name>A0A081NMB9_9GAMM</name>
<evidence type="ECO:0000313" key="1">
    <source>
        <dbReference type="EMBL" id="KEQ19592.1"/>
    </source>
</evidence>
<dbReference type="eggNOG" id="COG5652">
    <property type="taxonomic scope" value="Bacteria"/>
</dbReference>
<accession>A0A081NMB9</accession>
<evidence type="ECO:0008006" key="3">
    <source>
        <dbReference type="Google" id="ProtNLM"/>
    </source>
</evidence>
<organism evidence="1 2">
    <name type="scientific">Endozoicomonas numazuensis</name>
    <dbReference type="NCBI Taxonomy" id="1137799"/>
    <lineage>
        <taxon>Bacteria</taxon>
        <taxon>Pseudomonadati</taxon>
        <taxon>Pseudomonadota</taxon>
        <taxon>Gammaproteobacteria</taxon>
        <taxon>Oceanospirillales</taxon>
        <taxon>Endozoicomonadaceae</taxon>
        <taxon>Endozoicomonas</taxon>
    </lineage>
</organism>
<reference evidence="1 2" key="1">
    <citation type="submission" date="2014-06" db="EMBL/GenBank/DDBJ databases">
        <title>Whole Genome Sequences of Three Symbiotic Endozoicomonas Bacteria.</title>
        <authorList>
            <person name="Neave M.J."/>
            <person name="Apprill A."/>
            <person name="Voolstra C.R."/>
        </authorList>
    </citation>
    <scope>NUCLEOTIDE SEQUENCE [LARGE SCALE GENOMIC DNA]</scope>
    <source>
        <strain evidence="1 2">DSM 25634</strain>
    </source>
</reference>
<sequence length="113" mass="12923">MISIVVLALLPLDKAPLPEVSDKLQHITAFLVLAFLIDASTPEKSFNVWKVGCLMLYGLLIEWLQLQTDYRFFSLADLFADLAGIALYIFTIPVWKRLPPLSWRWSLSQELNT</sequence>
<dbReference type="NCBIfam" id="NF037970">
    <property type="entry name" value="vanZ_1"/>
    <property type="match status" value="1"/>
</dbReference>
<gene>
    <name evidence="1" type="ORF">GZ78_06735</name>
</gene>
<dbReference type="AlphaFoldDB" id="A0A081NMB9"/>
<dbReference type="Proteomes" id="UP000028073">
    <property type="component" value="Unassembled WGS sequence"/>
</dbReference>
<dbReference type="EMBL" id="JOKH01000001">
    <property type="protein sequence ID" value="KEQ19592.1"/>
    <property type="molecule type" value="Genomic_DNA"/>
</dbReference>
<proteinExistence type="predicted"/>
<keyword evidence="2" id="KW-1185">Reference proteome</keyword>
<comment type="caution">
    <text evidence="1">The sequence shown here is derived from an EMBL/GenBank/DDBJ whole genome shotgun (WGS) entry which is preliminary data.</text>
</comment>